<accession>A0A1R0H2M5</accession>
<dbReference type="Pfam" id="PF06246">
    <property type="entry name" value="Isy1"/>
    <property type="match status" value="1"/>
</dbReference>
<dbReference type="STRING" id="133383.A0A1R0H2M5"/>
<dbReference type="EMBL" id="LSSL01000920">
    <property type="protein sequence ID" value="OLY83409.1"/>
    <property type="molecule type" value="Genomic_DNA"/>
</dbReference>
<evidence type="ECO:0000256" key="3">
    <source>
        <dbReference type="ARBA" id="ARBA00023242"/>
    </source>
</evidence>
<comment type="caution">
    <text evidence="5">The sequence shown here is derived from an EMBL/GenBank/DDBJ whole genome shotgun (WGS) entry which is preliminary data.</text>
</comment>
<name>A0A1R0H2M5_9FUNG</name>
<protein>
    <submittedName>
        <fullName evidence="5">Pre-mRNA-splicing factor ISY1-like protein</fullName>
    </submittedName>
</protein>
<dbReference type="FunFam" id="1.10.287.660:FF:000001">
    <property type="entry name" value="pre-mRNA-splicing factor ISY1 homolog"/>
    <property type="match status" value="1"/>
</dbReference>
<feature type="compositionally biased region" description="Low complexity" evidence="4">
    <location>
        <begin position="149"/>
        <end position="160"/>
    </location>
</feature>
<gene>
    <name evidence="5" type="ORF">AYI68_g2450</name>
</gene>
<keyword evidence="6" id="KW-1185">Reference proteome</keyword>
<dbReference type="SUPFAM" id="SSF140102">
    <property type="entry name" value="ISY1 domain-like"/>
    <property type="match status" value="1"/>
</dbReference>
<reference evidence="5 6" key="1">
    <citation type="journal article" date="2016" name="Mol. Biol. Evol.">
        <title>Genome-Wide Survey of Gut Fungi (Harpellales) Reveals the First Horizontally Transferred Ubiquitin Gene from a Mosquito Host.</title>
        <authorList>
            <person name="Wang Y."/>
            <person name="White M.M."/>
            <person name="Kvist S."/>
            <person name="Moncalvo J.M."/>
        </authorList>
    </citation>
    <scope>NUCLEOTIDE SEQUENCE [LARGE SCALE GENOMIC DNA]</scope>
    <source>
        <strain evidence="5 6">ALG-7-W6</strain>
    </source>
</reference>
<dbReference type="Gene3D" id="1.10.287.660">
    <property type="entry name" value="Helix hairpin bin"/>
    <property type="match status" value="1"/>
</dbReference>
<dbReference type="GO" id="GO:0005634">
    <property type="term" value="C:nucleus"/>
    <property type="evidence" value="ECO:0007669"/>
    <property type="project" value="UniProtKB-SubCell"/>
</dbReference>
<evidence type="ECO:0000256" key="4">
    <source>
        <dbReference type="SAM" id="MobiDB-lite"/>
    </source>
</evidence>
<evidence type="ECO:0000313" key="5">
    <source>
        <dbReference type="EMBL" id="OLY83409.1"/>
    </source>
</evidence>
<comment type="subcellular location">
    <subcellularLocation>
        <location evidence="1">Nucleus</location>
    </subcellularLocation>
</comment>
<dbReference type="InterPro" id="IPR009360">
    <property type="entry name" value="Isy1"/>
</dbReference>
<evidence type="ECO:0000256" key="1">
    <source>
        <dbReference type="ARBA" id="ARBA00004123"/>
    </source>
</evidence>
<organism evidence="5 6">
    <name type="scientific">Smittium mucronatum</name>
    <dbReference type="NCBI Taxonomy" id="133383"/>
    <lineage>
        <taxon>Eukaryota</taxon>
        <taxon>Fungi</taxon>
        <taxon>Fungi incertae sedis</taxon>
        <taxon>Zoopagomycota</taxon>
        <taxon>Kickxellomycotina</taxon>
        <taxon>Harpellomycetes</taxon>
        <taxon>Harpellales</taxon>
        <taxon>Legeriomycetaceae</taxon>
        <taxon>Smittium</taxon>
    </lineage>
</organism>
<dbReference type="OrthoDB" id="1739576at2759"/>
<dbReference type="Proteomes" id="UP000187455">
    <property type="component" value="Unassembled WGS sequence"/>
</dbReference>
<dbReference type="InterPro" id="IPR037200">
    <property type="entry name" value="Isy1_sf"/>
</dbReference>
<feature type="compositionally biased region" description="Polar residues" evidence="4">
    <location>
        <begin position="138"/>
        <end position="148"/>
    </location>
</feature>
<proteinExistence type="inferred from homology"/>
<sequence length="166" mass="19429">MAEKWRRQVIRDISRNVTKVHDGSLPENQIRDINDEINKLLREKGHWETRIKELGGTDYFKTGPKMLDEEGKEIPGNRGYKDLPGVRELLIREKPVKKKKTRFDLYKNIDSDYYGYRDEDPEGELLKYEDMISQKQIEQLQNSNDLTLSDSEPSGYSSSESESELD</sequence>
<evidence type="ECO:0000313" key="6">
    <source>
        <dbReference type="Proteomes" id="UP000187455"/>
    </source>
</evidence>
<comment type="similarity">
    <text evidence="2">Belongs to the ISY1 family.</text>
</comment>
<keyword evidence="3" id="KW-0539">Nucleus</keyword>
<dbReference type="PANTHER" id="PTHR13021">
    <property type="entry name" value="PRE-MRNA-SPLICING FACTOR ISY1"/>
    <property type="match status" value="1"/>
</dbReference>
<dbReference type="AlphaFoldDB" id="A0A1R0H2M5"/>
<dbReference type="InterPro" id="IPR029012">
    <property type="entry name" value="Helix_hairpin_bin_sf"/>
</dbReference>
<feature type="region of interest" description="Disordered" evidence="4">
    <location>
        <begin position="138"/>
        <end position="166"/>
    </location>
</feature>
<evidence type="ECO:0000256" key="2">
    <source>
        <dbReference type="ARBA" id="ARBA00007002"/>
    </source>
</evidence>
<dbReference type="GO" id="GO:0000350">
    <property type="term" value="P:generation of catalytic spliceosome for second transesterification step"/>
    <property type="evidence" value="ECO:0007669"/>
    <property type="project" value="InterPro"/>
</dbReference>